<dbReference type="HOGENOM" id="CLU_012725_0_0_10"/>
<evidence type="ECO:0000313" key="2">
    <source>
        <dbReference type="Proteomes" id="UP000001227"/>
    </source>
</evidence>
<protein>
    <submittedName>
        <fullName evidence="1">Uncharacterized protein</fullName>
    </submittedName>
</protein>
<keyword evidence="2" id="KW-1185">Reference proteome</keyword>
<dbReference type="STRING" id="452471.Aasi_0597"/>
<dbReference type="KEGG" id="aas:Aasi_0597"/>
<dbReference type="OrthoDB" id="1093345at2"/>
<dbReference type="AlphaFoldDB" id="B3ERZ6"/>
<accession>B3ERZ6</accession>
<dbReference type="SUPFAM" id="SSF69322">
    <property type="entry name" value="Tricorn protease domain 2"/>
    <property type="match status" value="1"/>
</dbReference>
<proteinExistence type="predicted"/>
<dbReference type="EMBL" id="CP001102">
    <property type="protein sequence ID" value="ACE05998.1"/>
    <property type="molecule type" value="Genomic_DNA"/>
</dbReference>
<name>B3ERZ6_AMOA5</name>
<reference evidence="1 2" key="1">
    <citation type="journal article" date="2010" name="J. Bacteriol.">
        <title>The genome of the amoeba symbiont 'Candidatus Amoebophilus asiaticus' reveals common mechanisms for host cell interaction among amoeba-associated bacteria.</title>
        <authorList>
            <person name="Schmitz-Esser S."/>
            <person name="Tischler P."/>
            <person name="Arnold R."/>
            <person name="Montanaro J."/>
            <person name="Wagner M."/>
            <person name="Rattei T."/>
            <person name="Horn M."/>
        </authorList>
    </citation>
    <scope>NUCLEOTIDE SEQUENCE [LARGE SCALE GENOMIC DNA]</scope>
    <source>
        <strain evidence="1 2">5a2</strain>
    </source>
</reference>
<organism evidence="1 2">
    <name type="scientific">Amoebophilus asiaticus (strain 5a2)</name>
    <dbReference type="NCBI Taxonomy" id="452471"/>
    <lineage>
        <taxon>Bacteria</taxon>
        <taxon>Pseudomonadati</taxon>
        <taxon>Bacteroidota</taxon>
        <taxon>Cytophagia</taxon>
        <taxon>Cytophagales</taxon>
        <taxon>Amoebophilaceae</taxon>
        <taxon>Candidatus Amoebophilus</taxon>
    </lineage>
</organism>
<gene>
    <name evidence="1" type="ordered locus">Aasi_0597</name>
</gene>
<dbReference type="Proteomes" id="UP000001227">
    <property type="component" value="Chromosome"/>
</dbReference>
<evidence type="ECO:0000313" key="1">
    <source>
        <dbReference type="EMBL" id="ACE05998.1"/>
    </source>
</evidence>
<dbReference type="RefSeq" id="WP_012472764.1">
    <property type="nucleotide sequence ID" value="NC_010830.1"/>
</dbReference>
<dbReference type="eggNOG" id="COG1520">
    <property type="taxonomic scope" value="Bacteria"/>
</dbReference>
<sequence length="945" mass="106821">MHHTSVLKKLLFIFALLLVALTSIGYFYYSRWQREVNQSSTIPYILESAALVCDVGAVGKQWNNFSTTTIGRDFATLPLFCDIQANLECLNQAGLNRNSLDELPLIVSIHGLSEEEIGYVLYLDIRTPATISLLAFLDNQKKANKYKVENRSYAGYTITTISQTTSRNTKTLHMLKQGSYVMVSFSELLIEDIVRGLADKKPSAFLSLRKSSHKQGSLYINFPKLSSLLRIFVKQEYSCKLASYLLNLAPAAQLELKLSNHYLLLTGLVNEVASSVDSCYWVSALSKAESSLFSLSSYIPSNSSVVQCYSFKDTGAFINGMYAYQSKQPNTQVPVTDDISTPSNLSLLNSLFKNDIALCTIGSDMRDQLLFIGTNDSGSAISILEESQLIVSPYEQQINQWSTVYTINPTVFKNWLPYIVFPEFEPRLLTIVDNYIIFANNFSTLKQLQRSYAQGNTWASQQSGANRFLASTLAYANYSMFANLQYAWPLIAQKLKPVWKALLDKHTINFQKCGYASFQFVNNTQSTQQPCYINLLFAHMAESELAKQVKSDTISAVKYFQTAAPIITKPIFVTTHKKVAPHLLVQDALSQLYFVDDIGRLIWKKKLEAPILSDISVIDLYKNNKCQYLFATSEAIHLIDYTGQEVSPYPQKLPHSGKGVGVNIIDYNQDKNYRILITDARGNIYLRDMHYRPLPGWNPKPLHIPFAVTPFHIRLDKDYFLSLQINGTLHALNRRGQSYAGFPINIKEPVCNPLIVQKGNYSTTTQLIVLTEEGTLNSYNLKGALQHSIQLEKTDYTVKFTLCSALEGSQSYAIFRQDLDKIAILDEQGKLLFEKEYESERALGCQYYVFGEYKFYVITDPIKKRTYIYNSGGKIINNSTPIHNNGQQVVLSFSEADQQILVYTSFNKSILKYQLAIEETLENRGGSVQDLFDTSKNFSNEGLEH</sequence>